<dbReference type="PANTHER" id="PTHR47894">
    <property type="entry name" value="HTH-TYPE TRANSCRIPTIONAL REGULATOR GADX"/>
    <property type="match status" value="1"/>
</dbReference>
<dbReference type="PANTHER" id="PTHR47894:SF1">
    <property type="entry name" value="HTH-TYPE TRANSCRIPTIONAL REGULATOR VQSM"/>
    <property type="match status" value="1"/>
</dbReference>
<dbReference type="OrthoDB" id="5582699at2"/>
<organism evidence="5 7">
    <name type="scientific">Lactobacillus johnsonii</name>
    <dbReference type="NCBI Taxonomy" id="33959"/>
    <lineage>
        <taxon>Bacteria</taxon>
        <taxon>Bacillati</taxon>
        <taxon>Bacillota</taxon>
        <taxon>Bacilli</taxon>
        <taxon>Lactobacillales</taxon>
        <taxon>Lactobacillaceae</taxon>
        <taxon>Lactobacillus</taxon>
    </lineage>
</organism>
<evidence type="ECO:0000256" key="3">
    <source>
        <dbReference type="ARBA" id="ARBA00023163"/>
    </source>
</evidence>
<evidence type="ECO:0000259" key="4">
    <source>
        <dbReference type="PROSITE" id="PS01124"/>
    </source>
</evidence>
<evidence type="ECO:0000313" key="5">
    <source>
        <dbReference type="EMBL" id="KXN76227.1"/>
    </source>
</evidence>
<keyword evidence="3" id="KW-0804">Transcription</keyword>
<reference evidence="5 7" key="1">
    <citation type="submission" date="2016-02" db="EMBL/GenBank/DDBJ databases">
        <title>Complete Genome Sequences of Lactobacillus johnsonii Strain W1.</title>
        <authorList>
            <person name="Sun Y."/>
            <person name="Wu X."/>
        </authorList>
    </citation>
    <scope>NUCLEOTIDE SEQUENCE [LARGE SCALE GENOMIC DNA]</scope>
    <source>
        <strain evidence="5 7">W1</strain>
    </source>
</reference>
<proteinExistence type="predicted"/>
<dbReference type="Pfam" id="PF12833">
    <property type="entry name" value="HTH_18"/>
    <property type="match status" value="1"/>
</dbReference>
<gene>
    <name evidence="5" type="ORF">AYJ53_00440</name>
    <name evidence="6" type="ORF">NSA17_04210</name>
</gene>
<dbReference type="InterPro" id="IPR009057">
    <property type="entry name" value="Homeodomain-like_sf"/>
</dbReference>
<evidence type="ECO:0000313" key="7">
    <source>
        <dbReference type="Proteomes" id="UP000070346"/>
    </source>
</evidence>
<reference evidence="6" key="2">
    <citation type="submission" date="2022-07" db="EMBL/GenBank/DDBJ databases">
        <title>Enhanced cultured diversity of the mouse gut microbiota enables custom-made synthetic communities.</title>
        <authorList>
            <person name="Afrizal A."/>
        </authorList>
    </citation>
    <scope>NUCLEOTIDE SEQUENCE</scope>
    <source>
        <strain evidence="6">DSM 100219</strain>
    </source>
</reference>
<name>A0A9X0J6Z2_LACJH</name>
<comment type="caution">
    <text evidence="5">The sequence shown here is derived from an EMBL/GenBank/DDBJ whole genome shotgun (WGS) entry which is preliminary data.</text>
</comment>
<feature type="domain" description="HTH araC/xylS-type" evidence="4">
    <location>
        <begin position="227"/>
        <end position="325"/>
    </location>
</feature>
<dbReference type="AlphaFoldDB" id="A0A9X0J6Z2"/>
<sequence length="326" mass="37699">MKNFILDGRYEELLTHYNLNVEEALKKADLPEDTLKKLHPTMNEQEYYNFLEAIGSQIQDEFTPIKIATTSQIESFSPPIFAAYCSKNGHIFIKRLAKYKKLIGPLTFKVSQDENTTSITLTPSDSKYVLPKFIVLTEFAFLVGLMRQTTKTNISPQQITTTFTESNLEITNFFDSQFKKSDKNTIVFSNKDLDLNFISYNQAMWDYFKPELTKRLSELDVDESMSSRVRSALVELLPSGEFTIDDVAEKLGYSKRTLQRKLSSEKTTFQKQLNSTREMLAINYLKNTDMTTNDIAYLLGYQELNSFLRAFTIWKGMSISEYKKQL</sequence>
<evidence type="ECO:0000256" key="2">
    <source>
        <dbReference type="ARBA" id="ARBA00023125"/>
    </source>
</evidence>
<dbReference type="GO" id="GO:0000976">
    <property type="term" value="F:transcription cis-regulatory region binding"/>
    <property type="evidence" value="ECO:0007669"/>
    <property type="project" value="TreeGrafter"/>
</dbReference>
<dbReference type="GO" id="GO:0003700">
    <property type="term" value="F:DNA-binding transcription factor activity"/>
    <property type="evidence" value="ECO:0007669"/>
    <property type="project" value="InterPro"/>
</dbReference>
<evidence type="ECO:0000256" key="1">
    <source>
        <dbReference type="ARBA" id="ARBA00023015"/>
    </source>
</evidence>
<dbReference type="Gene3D" id="1.10.10.60">
    <property type="entry name" value="Homeodomain-like"/>
    <property type="match status" value="1"/>
</dbReference>
<dbReference type="SMART" id="SM00342">
    <property type="entry name" value="HTH_ARAC"/>
    <property type="match status" value="1"/>
</dbReference>
<dbReference type="InterPro" id="IPR032687">
    <property type="entry name" value="AraC-type_N"/>
</dbReference>
<protein>
    <submittedName>
        <fullName evidence="5">AraC family transcriptional regulator</fullName>
    </submittedName>
</protein>
<dbReference type="PROSITE" id="PS01124">
    <property type="entry name" value="HTH_ARAC_FAMILY_2"/>
    <property type="match status" value="1"/>
</dbReference>
<dbReference type="Proteomes" id="UP001206357">
    <property type="component" value="Unassembled WGS sequence"/>
</dbReference>
<accession>A0A9X0J6Z2</accession>
<keyword evidence="1" id="KW-0805">Transcription regulation</keyword>
<dbReference type="GO" id="GO:0005829">
    <property type="term" value="C:cytosol"/>
    <property type="evidence" value="ECO:0007669"/>
    <property type="project" value="TreeGrafter"/>
</dbReference>
<keyword evidence="2" id="KW-0238">DNA-binding</keyword>
<dbReference type="Pfam" id="PF12625">
    <property type="entry name" value="Arabinose_bd"/>
    <property type="match status" value="1"/>
</dbReference>
<dbReference type="SUPFAM" id="SSF46689">
    <property type="entry name" value="Homeodomain-like"/>
    <property type="match status" value="1"/>
</dbReference>
<dbReference type="InterPro" id="IPR018060">
    <property type="entry name" value="HTH_AraC"/>
</dbReference>
<dbReference type="Proteomes" id="UP000070346">
    <property type="component" value="Unassembled WGS sequence"/>
</dbReference>
<dbReference type="EMBL" id="LSNG01000030">
    <property type="protein sequence ID" value="KXN76227.1"/>
    <property type="molecule type" value="Genomic_DNA"/>
</dbReference>
<evidence type="ECO:0000313" key="6">
    <source>
        <dbReference type="EMBL" id="MCR1914629.1"/>
    </source>
</evidence>
<dbReference type="EMBL" id="JANKAU010000003">
    <property type="protein sequence ID" value="MCR1914629.1"/>
    <property type="molecule type" value="Genomic_DNA"/>
</dbReference>
<dbReference type="RefSeq" id="WP_014567945.1">
    <property type="nucleotide sequence ID" value="NZ_JANKAU010000003.1"/>
</dbReference>